<dbReference type="InterPro" id="IPR017871">
    <property type="entry name" value="ABC_transporter-like_CS"/>
</dbReference>
<dbReference type="RefSeq" id="WP_078808253.1">
    <property type="nucleotide sequence ID" value="NZ_FUXI01000035.1"/>
</dbReference>
<dbReference type="InterPro" id="IPR027417">
    <property type="entry name" value="P-loop_NTPase"/>
</dbReference>
<reference evidence="6" key="1">
    <citation type="submission" date="2017-02" db="EMBL/GenBank/DDBJ databases">
        <authorList>
            <person name="Varghese N."/>
            <person name="Submissions S."/>
        </authorList>
    </citation>
    <scope>NUCLEOTIDE SEQUENCE [LARGE SCALE GENOMIC DNA]</scope>
    <source>
        <strain evidence="6">ATCC BAA-1030</strain>
    </source>
</reference>
<dbReference type="OrthoDB" id="9804819at2"/>
<keyword evidence="1" id="KW-0813">Transport</keyword>
<dbReference type="STRING" id="263852.SAMN02745116_02353"/>
<dbReference type="InterPro" id="IPR003593">
    <property type="entry name" value="AAA+_ATPase"/>
</dbReference>
<keyword evidence="3 5" id="KW-0067">ATP-binding</keyword>
<evidence type="ECO:0000259" key="4">
    <source>
        <dbReference type="PROSITE" id="PS50893"/>
    </source>
</evidence>
<dbReference type="InterPro" id="IPR051782">
    <property type="entry name" value="ABC_Transporter_VariousFunc"/>
</dbReference>
<evidence type="ECO:0000256" key="2">
    <source>
        <dbReference type="ARBA" id="ARBA00022741"/>
    </source>
</evidence>
<dbReference type="EMBL" id="FUXI01000035">
    <property type="protein sequence ID" value="SKA08306.1"/>
    <property type="molecule type" value="Genomic_DNA"/>
</dbReference>
<organism evidence="5 6">
    <name type="scientific">Pilibacter termitis</name>
    <dbReference type="NCBI Taxonomy" id="263852"/>
    <lineage>
        <taxon>Bacteria</taxon>
        <taxon>Bacillati</taxon>
        <taxon>Bacillota</taxon>
        <taxon>Bacilli</taxon>
        <taxon>Lactobacillales</taxon>
        <taxon>Enterococcaceae</taxon>
        <taxon>Pilibacter</taxon>
    </lineage>
</organism>
<keyword evidence="2" id="KW-0547">Nucleotide-binding</keyword>
<evidence type="ECO:0000256" key="3">
    <source>
        <dbReference type="ARBA" id="ARBA00022840"/>
    </source>
</evidence>
<feature type="domain" description="ABC transporter" evidence="4">
    <location>
        <begin position="3"/>
        <end position="230"/>
    </location>
</feature>
<dbReference type="Gene3D" id="3.40.50.300">
    <property type="entry name" value="P-loop containing nucleotide triphosphate hydrolases"/>
    <property type="match status" value="1"/>
</dbReference>
<dbReference type="PANTHER" id="PTHR42939:SF1">
    <property type="entry name" value="ABC TRANSPORTER ATP-BINDING PROTEIN ALBC-RELATED"/>
    <property type="match status" value="1"/>
</dbReference>
<evidence type="ECO:0000313" key="6">
    <source>
        <dbReference type="Proteomes" id="UP000190328"/>
    </source>
</evidence>
<dbReference type="GO" id="GO:0016887">
    <property type="term" value="F:ATP hydrolysis activity"/>
    <property type="evidence" value="ECO:0007669"/>
    <property type="project" value="InterPro"/>
</dbReference>
<dbReference type="Proteomes" id="UP000190328">
    <property type="component" value="Unassembled WGS sequence"/>
</dbReference>
<evidence type="ECO:0000256" key="1">
    <source>
        <dbReference type="ARBA" id="ARBA00022448"/>
    </source>
</evidence>
<sequence>MNLEIKNLSKNYSRQSVLSNISFSFESNKIYGVVGPNGVGKSTLFKCITGLIEVNEGKIFLDNHEVTSLKREEIVKNVSYLLSTGMIQHLSGWKNAMLFAKLFDTPEVEIEQLFHEFDLYTAKDKKVKNYSLGMQQRLALIVSLINRKRKVIILDEPYLGLDPLGIKTLNDKLLNLKEKGHLIIVSNHQLHESEKIFDEVIFLTRDGIVSKENTGESLSSIFTEIYVNGGGR</sequence>
<name>A0A1T4QXB9_9ENTE</name>
<dbReference type="PROSITE" id="PS50893">
    <property type="entry name" value="ABC_TRANSPORTER_2"/>
    <property type="match status" value="1"/>
</dbReference>
<dbReference type="AlphaFoldDB" id="A0A1T4QXB9"/>
<dbReference type="InterPro" id="IPR003439">
    <property type="entry name" value="ABC_transporter-like_ATP-bd"/>
</dbReference>
<proteinExistence type="predicted"/>
<dbReference type="SUPFAM" id="SSF52540">
    <property type="entry name" value="P-loop containing nucleoside triphosphate hydrolases"/>
    <property type="match status" value="1"/>
</dbReference>
<keyword evidence="6" id="KW-1185">Reference proteome</keyword>
<gene>
    <name evidence="5" type="ORF">SAMN02745116_02353</name>
</gene>
<dbReference type="PROSITE" id="PS00211">
    <property type="entry name" value="ABC_TRANSPORTER_1"/>
    <property type="match status" value="1"/>
</dbReference>
<dbReference type="PANTHER" id="PTHR42939">
    <property type="entry name" value="ABC TRANSPORTER ATP-BINDING PROTEIN ALBC-RELATED"/>
    <property type="match status" value="1"/>
</dbReference>
<protein>
    <submittedName>
        <fullName evidence="5">ABC-2 type transport system ATP-binding protein</fullName>
    </submittedName>
</protein>
<accession>A0A1T4QXB9</accession>
<dbReference type="Pfam" id="PF00005">
    <property type="entry name" value="ABC_tran"/>
    <property type="match status" value="1"/>
</dbReference>
<evidence type="ECO:0000313" key="5">
    <source>
        <dbReference type="EMBL" id="SKA08306.1"/>
    </source>
</evidence>
<dbReference type="SMART" id="SM00382">
    <property type="entry name" value="AAA"/>
    <property type="match status" value="1"/>
</dbReference>
<dbReference type="GO" id="GO:0005524">
    <property type="term" value="F:ATP binding"/>
    <property type="evidence" value="ECO:0007669"/>
    <property type="project" value="UniProtKB-KW"/>
</dbReference>